<feature type="chain" id="PRO_5046076651" description="Lipoprotein" evidence="1">
    <location>
        <begin position="20"/>
        <end position="124"/>
    </location>
</feature>
<evidence type="ECO:0000313" key="3">
    <source>
        <dbReference type="Proteomes" id="UP001172778"/>
    </source>
</evidence>
<organism evidence="2 3">
    <name type="scientific">Parachitinimonas caeni</name>
    <dbReference type="NCBI Taxonomy" id="3031301"/>
    <lineage>
        <taxon>Bacteria</taxon>
        <taxon>Pseudomonadati</taxon>
        <taxon>Pseudomonadota</taxon>
        <taxon>Betaproteobacteria</taxon>
        <taxon>Neisseriales</taxon>
        <taxon>Chitinibacteraceae</taxon>
        <taxon>Parachitinimonas</taxon>
    </lineage>
</organism>
<keyword evidence="3" id="KW-1185">Reference proteome</keyword>
<dbReference type="EMBL" id="JARRAF010000025">
    <property type="protein sequence ID" value="MDK2125853.1"/>
    <property type="molecule type" value="Genomic_DNA"/>
</dbReference>
<dbReference type="PROSITE" id="PS51257">
    <property type="entry name" value="PROKAR_LIPOPROTEIN"/>
    <property type="match status" value="1"/>
</dbReference>
<evidence type="ECO:0000313" key="2">
    <source>
        <dbReference type="EMBL" id="MDK2125853.1"/>
    </source>
</evidence>
<proteinExistence type="predicted"/>
<dbReference type="Proteomes" id="UP001172778">
    <property type="component" value="Unassembled WGS sequence"/>
</dbReference>
<feature type="signal peptide" evidence="1">
    <location>
        <begin position="1"/>
        <end position="19"/>
    </location>
</feature>
<comment type="caution">
    <text evidence="2">The sequence shown here is derived from an EMBL/GenBank/DDBJ whole genome shotgun (WGS) entry which is preliminary data.</text>
</comment>
<protein>
    <recommendedName>
        <fullName evidence="4">Lipoprotein</fullName>
    </recommendedName>
</protein>
<sequence>MRHFASLGLPLVALLAACAHVPLDISYLDGQPYHKTEPRHYPVRVLAIDGSYTVDGNPVRVEPGQRQLRISAAPVAGFSQPVIQDLAFTVEPCKRYYLAARRESPLQQRWELVVDHVESRSACT</sequence>
<evidence type="ECO:0000256" key="1">
    <source>
        <dbReference type="SAM" id="SignalP"/>
    </source>
</evidence>
<gene>
    <name evidence="2" type="ORF">PZA18_17505</name>
</gene>
<evidence type="ECO:0008006" key="4">
    <source>
        <dbReference type="Google" id="ProtNLM"/>
    </source>
</evidence>
<dbReference type="RefSeq" id="WP_284102165.1">
    <property type="nucleotide sequence ID" value="NZ_JARRAF010000025.1"/>
</dbReference>
<accession>A0ABT7E0L3</accession>
<keyword evidence="1" id="KW-0732">Signal</keyword>
<reference evidence="2" key="1">
    <citation type="submission" date="2023-03" db="EMBL/GenBank/DDBJ databases">
        <title>Chitinimonas shenzhenensis gen. nov., sp. nov., a novel member of family Burkholderiaceae isolated from activated sludge collected in Shen Zhen, China.</title>
        <authorList>
            <person name="Wang X."/>
        </authorList>
    </citation>
    <scope>NUCLEOTIDE SEQUENCE</scope>
    <source>
        <strain evidence="2">DQS-5</strain>
    </source>
</reference>
<name>A0ABT7E0L3_9NEIS</name>